<feature type="signal peptide" evidence="1">
    <location>
        <begin position="1"/>
        <end position="29"/>
    </location>
</feature>
<evidence type="ECO:0000313" key="3">
    <source>
        <dbReference type="EMBL" id="NER15490.1"/>
    </source>
</evidence>
<evidence type="ECO:0000256" key="1">
    <source>
        <dbReference type="SAM" id="SignalP"/>
    </source>
</evidence>
<dbReference type="GO" id="GO:0008800">
    <property type="term" value="F:beta-lactamase activity"/>
    <property type="evidence" value="ECO:0007669"/>
    <property type="project" value="InterPro"/>
</dbReference>
<keyword evidence="4" id="KW-1185">Reference proteome</keyword>
<accession>A0A6P0USI3</accession>
<dbReference type="AlphaFoldDB" id="A0A6P0USI3"/>
<keyword evidence="1" id="KW-0732">Signal</keyword>
<evidence type="ECO:0000259" key="2">
    <source>
        <dbReference type="Pfam" id="PF13354"/>
    </source>
</evidence>
<comment type="caution">
    <text evidence="3">The sequence shown here is derived from an EMBL/GenBank/DDBJ whole genome shotgun (WGS) entry which is preliminary data.</text>
</comment>
<dbReference type="RefSeq" id="WP_163608762.1">
    <property type="nucleotide sequence ID" value="NZ_JAABOO010000004.1"/>
</dbReference>
<proteinExistence type="predicted"/>
<dbReference type="PROSITE" id="PS51257">
    <property type="entry name" value="PROKAR_LIPOPROTEIN"/>
    <property type="match status" value="1"/>
</dbReference>
<dbReference type="EMBL" id="JAABOO010000004">
    <property type="protein sequence ID" value="NER15490.1"/>
    <property type="molecule type" value="Genomic_DNA"/>
</dbReference>
<dbReference type="Gene3D" id="3.40.710.10">
    <property type="entry name" value="DD-peptidase/beta-lactamase superfamily"/>
    <property type="match status" value="1"/>
</dbReference>
<feature type="chain" id="PRO_5027006912" description="Beta-lactamase class A catalytic domain-containing protein" evidence="1">
    <location>
        <begin position="30"/>
        <end position="392"/>
    </location>
</feature>
<dbReference type="GO" id="GO:0030655">
    <property type="term" value="P:beta-lactam antibiotic catabolic process"/>
    <property type="evidence" value="ECO:0007669"/>
    <property type="project" value="InterPro"/>
</dbReference>
<dbReference type="InterPro" id="IPR045155">
    <property type="entry name" value="Beta-lactam_cat"/>
</dbReference>
<name>A0A6P0USI3_9FLAO</name>
<evidence type="ECO:0000313" key="4">
    <source>
        <dbReference type="Proteomes" id="UP000468581"/>
    </source>
</evidence>
<dbReference type="Pfam" id="PF13354">
    <property type="entry name" value="Beta-lactamase2"/>
    <property type="match status" value="1"/>
</dbReference>
<sequence length="392" mass="45439">MRIRSLKSVKAIRVLVNCAAALSILLVFSCSSDVSDPLAYALSSDEEKIKRVMDSLEQYEVQIILSEIIQEGDGVSFVDYEFQLDDNNYFYPASTVKFPVAMLAMEKMFQDKEFDSNTPFFVEGDTVKSDFMRQITRIFAVSENKAFNKLYEYMGRDYVNKKMQEKGLGPFRLAHRLSVPDADDSVTRPLIFQLNDSTLVSTEAIQDSMVLPLTIARLKKGKGYYEDGKLVEEPFDFSLKNYAPLSTLHNTLKRVIFPQAFEKHERFSLDNEDRRALLRRMEVLPRETVNYSKSDDYYDSYVKFFMYGDSRERIPDYINIYNKVGQAYGYVTDCAYIEDHQNDVKFLLTATIHVNKDGIFNDDKYEYEEVGIPFLAELGRQIHRALVIKKFQ</sequence>
<protein>
    <recommendedName>
        <fullName evidence="2">Beta-lactamase class A catalytic domain-containing protein</fullName>
    </recommendedName>
</protein>
<feature type="domain" description="Beta-lactamase class A catalytic" evidence="2">
    <location>
        <begin position="81"/>
        <end position="343"/>
    </location>
</feature>
<organism evidence="3 4">
    <name type="scientific">Leptobacterium flavescens</name>
    <dbReference type="NCBI Taxonomy" id="472055"/>
    <lineage>
        <taxon>Bacteria</taxon>
        <taxon>Pseudomonadati</taxon>
        <taxon>Bacteroidota</taxon>
        <taxon>Flavobacteriia</taxon>
        <taxon>Flavobacteriales</taxon>
        <taxon>Flavobacteriaceae</taxon>
        <taxon>Leptobacterium</taxon>
    </lineage>
</organism>
<reference evidence="3 4" key="1">
    <citation type="submission" date="2020-01" db="EMBL/GenBank/DDBJ databases">
        <title>Leptobacterium flavescens.</title>
        <authorList>
            <person name="Wang G."/>
        </authorList>
    </citation>
    <scope>NUCLEOTIDE SEQUENCE [LARGE SCALE GENOMIC DNA]</scope>
    <source>
        <strain evidence="3 4">KCTC 22160</strain>
    </source>
</reference>
<gene>
    <name evidence="3" type="ORF">GWK08_18695</name>
</gene>
<dbReference type="Proteomes" id="UP000468581">
    <property type="component" value="Unassembled WGS sequence"/>
</dbReference>
<dbReference type="InterPro" id="IPR012338">
    <property type="entry name" value="Beta-lactam/transpept-like"/>
</dbReference>
<dbReference type="SUPFAM" id="SSF56601">
    <property type="entry name" value="beta-lactamase/transpeptidase-like"/>
    <property type="match status" value="1"/>
</dbReference>